<dbReference type="Gene3D" id="3.10.129.10">
    <property type="entry name" value="Hotdog Thioesterase"/>
    <property type="match status" value="1"/>
</dbReference>
<dbReference type="InterPro" id="IPR029069">
    <property type="entry name" value="HotDog_dom_sf"/>
</dbReference>
<dbReference type="STRING" id="670487.Ocepr_1381"/>
<accession>E4U907</accession>
<name>E4U907_OCEP5</name>
<dbReference type="AlphaFoldDB" id="E4U907"/>
<dbReference type="CDD" id="cd00586">
    <property type="entry name" value="4HBT"/>
    <property type="match status" value="1"/>
</dbReference>
<dbReference type="PANTHER" id="PTHR31793">
    <property type="entry name" value="4-HYDROXYBENZOYL-COA THIOESTERASE FAMILY MEMBER"/>
    <property type="match status" value="1"/>
</dbReference>
<gene>
    <name evidence="3" type="ordered locus">Ocepr_1381</name>
</gene>
<proteinExistence type="inferred from homology"/>
<dbReference type="eggNOG" id="COG0824">
    <property type="taxonomic scope" value="Bacteria"/>
</dbReference>
<keyword evidence="4" id="KW-1185">Reference proteome</keyword>
<dbReference type="Proteomes" id="UP000008722">
    <property type="component" value="Chromosome"/>
</dbReference>
<reference evidence="4" key="1">
    <citation type="submission" date="2010-11" db="EMBL/GenBank/DDBJ databases">
        <title>The complete sequence of chromosome of Oceanithermus profundus DSM 14977.</title>
        <authorList>
            <consortium name="US DOE Joint Genome Institute (JGI-PGF)"/>
            <person name="Lucas S."/>
            <person name="Copeland A."/>
            <person name="Lapidus A."/>
            <person name="Bruce D."/>
            <person name="Goodwin L."/>
            <person name="Pitluck S."/>
            <person name="Kyrpides N."/>
            <person name="Mavromatis K."/>
            <person name="Pagani I."/>
            <person name="Ivanova N."/>
            <person name="Zhang X."/>
            <person name="Brettin T."/>
            <person name="Detter J.C."/>
            <person name="Tapia R."/>
            <person name="Han C."/>
            <person name="Land M."/>
            <person name="Hauser L."/>
            <person name="Markowitz V."/>
            <person name="Cheng J.-F."/>
            <person name="Hugenholtz P."/>
            <person name="Woyke T."/>
            <person name="Wu D."/>
            <person name="Tindall B."/>
            <person name="Faehnrich R."/>
            <person name="Brambilla E."/>
            <person name="Klenk H.-P."/>
            <person name="Eisen J.A."/>
        </authorList>
    </citation>
    <scope>NUCLEOTIDE SEQUENCE [LARGE SCALE GENOMIC DNA]</scope>
    <source>
        <strain evidence="4">DSM 14977 / NBRC 100410 / VKM B-2274 / 506</strain>
    </source>
</reference>
<dbReference type="EMBL" id="CP002361">
    <property type="protein sequence ID" value="ADR36837.1"/>
    <property type="molecule type" value="Genomic_DNA"/>
</dbReference>
<evidence type="ECO:0000313" key="4">
    <source>
        <dbReference type="Proteomes" id="UP000008722"/>
    </source>
</evidence>
<dbReference type="Pfam" id="PF13279">
    <property type="entry name" value="4HBT_2"/>
    <property type="match status" value="1"/>
</dbReference>
<protein>
    <submittedName>
        <fullName evidence="3">Thioesterase superfamily protein</fullName>
    </submittedName>
</protein>
<comment type="similarity">
    <text evidence="1">Belongs to the 4-hydroxybenzoyl-CoA thioesterase family.</text>
</comment>
<evidence type="ECO:0000313" key="3">
    <source>
        <dbReference type="EMBL" id="ADR36837.1"/>
    </source>
</evidence>
<dbReference type="PANTHER" id="PTHR31793:SF27">
    <property type="entry name" value="NOVEL THIOESTERASE SUPERFAMILY DOMAIN AND SAPOSIN A-TYPE DOMAIN CONTAINING PROTEIN (0610012H03RIK)"/>
    <property type="match status" value="1"/>
</dbReference>
<reference evidence="3 4" key="2">
    <citation type="journal article" date="2011" name="Stand. Genomic Sci.">
        <title>Complete genome sequence of Oceanithermus profundus type strain (506).</title>
        <authorList>
            <person name="Pati A."/>
            <person name="Zhang X."/>
            <person name="Lapidus A."/>
            <person name="Nolan M."/>
            <person name="Lucas S."/>
            <person name="Del Rio T.G."/>
            <person name="Tice H."/>
            <person name="Cheng J.F."/>
            <person name="Tapia R."/>
            <person name="Han C."/>
            <person name="Goodwin L."/>
            <person name="Pitluck S."/>
            <person name="Liolios K."/>
            <person name="Pagani I."/>
            <person name="Ivanova N."/>
            <person name="Mavromatis K."/>
            <person name="Chen A."/>
            <person name="Palaniappan K."/>
            <person name="Hauser L."/>
            <person name="Jeffries C.D."/>
            <person name="Brambilla E.M."/>
            <person name="Rohl A."/>
            <person name="Mwirichia R."/>
            <person name="Rohde M."/>
            <person name="Tindall B.J."/>
            <person name="Sikorski J."/>
            <person name="Wirth R."/>
            <person name="Goker M."/>
            <person name="Woyke T."/>
            <person name="Detter J.C."/>
            <person name="Bristow J."/>
            <person name="Eisen J.A."/>
            <person name="Markowitz V."/>
            <person name="Hugenholtz P."/>
            <person name="Kyrpides N.C."/>
            <person name="Klenk H.P."/>
            <person name="Land M."/>
        </authorList>
    </citation>
    <scope>NUCLEOTIDE SEQUENCE [LARGE SCALE GENOMIC DNA]</scope>
    <source>
        <strain evidence="4">DSM 14977 / NBRC 100410 / VKM B-2274 / 506</strain>
    </source>
</reference>
<dbReference type="GO" id="GO:0047617">
    <property type="term" value="F:fatty acyl-CoA hydrolase activity"/>
    <property type="evidence" value="ECO:0007669"/>
    <property type="project" value="TreeGrafter"/>
</dbReference>
<dbReference type="OrthoDB" id="9799036at2"/>
<evidence type="ECO:0000256" key="1">
    <source>
        <dbReference type="ARBA" id="ARBA00005953"/>
    </source>
</evidence>
<organism evidence="3 4">
    <name type="scientific">Oceanithermus profundus (strain DSM 14977 / NBRC 100410 / VKM B-2274 / 506)</name>
    <dbReference type="NCBI Taxonomy" id="670487"/>
    <lineage>
        <taxon>Bacteria</taxon>
        <taxon>Thermotogati</taxon>
        <taxon>Deinococcota</taxon>
        <taxon>Deinococci</taxon>
        <taxon>Thermales</taxon>
        <taxon>Thermaceae</taxon>
        <taxon>Oceanithermus</taxon>
    </lineage>
</organism>
<dbReference type="KEGG" id="opr:Ocepr_1381"/>
<sequence>MSPVDPLAEFPIVVEVDVRYRDLDTFNHVNNAVYLTYFEQARVAYFAELGWTSRDDSVVVARAEVNYRRAIVLGQKVRVGCRVARFGNKSYTMEYLVLADGEPAADGVTVQAYVAGGRGAPLPDELKQRILAVEARVGRKPA</sequence>
<dbReference type="RefSeq" id="WP_013458007.1">
    <property type="nucleotide sequence ID" value="NC_014761.1"/>
</dbReference>
<dbReference type="InterPro" id="IPR050563">
    <property type="entry name" value="4-hydroxybenzoyl-CoA_TE"/>
</dbReference>
<dbReference type="HOGENOM" id="CLU_101141_2_2_0"/>
<evidence type="ECO:0000256" key="2">
    <source>
        <dbReference type="ARBA" id="ARBA00022801"/>
    </source>
</evidence>
<keyword evidence="2" id="KW-0378">Hydrolase</keyword>
<dbReference type="SUPFAM" id="SSF54637">
    <property type="entry name" value="Thioesterase/thiol ester dehydrase-isomerase"/>
    <property type="match status" value="1"/>
</dbReference>